<evidence type="ECO:0000256" key="9">
    <source>
        <dbReference type="SAM" id="MobiDB-lite"/>
    </source>
</evidence>
<dbReference type="InterPro" id="IPR006702">
    <property type="entry name" value="CASP_dom"/>
</dbReference>
<keyword evidence="12" id="KW-1185">Reference proteome</keyword>
<evidence type="ECO:0000313" key="12">
    <source>
        <dbReference type="Proteomes" id="UP000626092"/>
    </source>
</evidence>
<feature type="transmembrane region" description="Helical" evidence="8">
    <location>
        <begin position="202"/>
        <end position="225"/>
    </location>
</feature>
<reference evidence="11" key="1">
    <citation type="submission" date="2019-11" db="EMBL/GenBank/DDBJ databases">
        <authorList>
            <person name="Liu Y."/>
            <person name="Hou J."/>
            <person name="Li T.-Q."/>
            <person name="Guan C.-H."/>
            <person name="Wu X."/>
            <person name="Wu H.-Z."/>
            <person name="Ling F."/>
            <person name="Zhang R."/>
            <person name="Shi X.-G."/>
            <person name="Ren J.-P."/>
            <person name="Chen E.-F."/>
            <person name="Sun J.-M."/>
        </authorList>
    </citation>
    <scope>NUCLEOTIDE SEQUENCE</scope>
    <source>
        <strain evidence="11">Adult_tree_wgs_1</strain>
        <tissue evidence="11">Leaves</tissue>
    </source>
</reference>
<dbReference type="Pfam" id="PF04535">
    <property type="entry name" value="CASP_dom"/>
    <property type="match status" value="1"/>
</dbReference>
<evidence type="ECO:0000256" key="5">
    <source>
        <dbReference type="ARBA" id="ARBA00022692"/>
    </source>
</evidence>
<organism evidence="11 12">
    <name type="scientific">Rhododendron simsii</name>
    <name type="common">Sims's rhododendron</name>
    <dbReference type="NCBI Taxonomy" id="118357"/>
    <lineage>
        <taxon>Eukaryota</taxon>
        <taxon>Viridiplantae</taxon>
        <taxon>Streptophyta</taxon>
        <taxon>Embryophyta</taxon>
        <taxon>Tracheophyta</taxon>
        <taxon>Spermatophyta</taxon>
        <taxon>Magnoliopsida</taxon>
        <taxon>eudicotyledons</taxon>
        <taxon>Gunneridae</taxon>
        <taxon>Pentapetalae</taxon>
        <taxon>asterids</taxon>
        <taxon>Ericales</taxon>
        <taxon>Ericaceae</taxon>
        <taxon>Ericoideae</taxon>
        <taxon>Rhodoreae</taxon>
        <taxon>Rhododendron</taxon>
    </lineage>
</organism>
<dbReference type="OrthoDB" id="1926504at2759"/>
<dbReference type="EMBL" id="WJXA01000004">
    <property type="protein sequence ID" value="KAF7146533.1"/>
    <property type="molecule type" value="Genomic_DNA"/>
</dbReference>
<dbReference type="InterPro" id="IPR044173">
    <property type="entry name" value="CASPL"/>
</dbReference>
<evidence type="ECO:0000256" key="2">
    <source>
        <dbReference type="ARBA" id="ARBA00007651"/>
    </source>
</evidence>
<dbReference type="PANTHER" id="PTHR36488:SF8">
    <property type="entry name" value="CASP-LIKE PROTEIN 1U1"/>
    <property type="match status" value="1"/>
</dbReference>
<evidence type="ECO:0000256" key="8">
    <source>
        <dbReference type="RuleBase" id="RU361233"/>
    </source>
</evidence>
<comment type="subcellular location">
    <subcellularLocation>
        <location evidence="1 8">Cell membrane</location>
        <topology evidence="1 8">Multi-pass membrane protein</topology>
    </subcellularLocation>
</comment>
<keyword evidence="7 8" id="KW-0472">Membrane</keyword>
<feature type="transmembrane region" description="Helical" evidence="8">
    <location>
        <begin position="66"/>
        <end position="86"/>
    </location>
</feature>
<proteinExistence type="inferred from homology"/>
<dbReference type="InterPro" id="IPR006459">
    <property type="entry name" value="CASP/CASPL"/>
</dbReference>
<dbReference type="Proteomes" id="UP000626092">
    <property type="component" value="Unassembled WGS sequence"/>
</dbReference>
<name>A0A834LSN0_RHOSS</name>
<feature type="domain" description="Casparian strip membrane protein" evidence="10">
    <location>
        <begin position="63"/>
        <end position="212"/>
    </location>
</feature>
<dbReference type="NCBIfam" id="TIGR01569">
    <property type="entry name" value="A_tha_TIGR01569"/>
    <property type="match status" value="1"/>
</dbReference>
<evidence type="ECO:0000259" key="10">
    <source>
        <dbReference type="Pfam" id="PF04535"/>
    </source>
</evidence>
<keyword evidence="4 8" id="KW-1003">Cell membrane</keyword>
<dbReference type="PANTHER" id="PTHR36488">
    <property type="entry name" value="CASP-LIKE PROTEIN 1U1"/>
    <property type="match status" value="1"/>
</dbReference>
<evidence type="ECO:0000256" key="7">
    <source>
        <dbReference type="ARBA" id="ARBA00023136"/>
    </source>
</evidence>
<evidence type="ECO:0000313" key="11">
    <source>
        <dbReference type="EMBL" id="KAF7146533.1"/>
    </source>
</evidence>
<dbReference type="AlphaFoldDB" id="A0A834LSN0"/>
<keyword evidence="5 8" id="KW-0812">Transmembrane</keyword>
<sequence length="231" mass="24226">MATKGEPVSEPEKAAPPPEAPVLEPEKAVPPPETLAAEPEKEAPPPETKAAEHAPPPHDYLVVVDLVLRVVLFAAAVTSVVVMVTSKQTKMVTLPLPPFSKVPRPAKFTHSPAFIYFVVALSVAGLYSIITAAVSFLALLKPGRPAKLLAHFVIFDVLILGIVAAATGAAGGVAYIGLKGNSHVGWTKVCNVYDKFCRQVGASVAVSLVASIVLVLLVILSAYSLSKKIPQ</sequence>
<keyword evidence="6 8" id="KW-1133">Transmembrane helix</keyword>
<feature type="compositionally biased region" description="Basic and acidic residues" evidence="9">
    <location>
        <begin position="38"/>
        <end position="54"/>
    </location>
</feature>
<comment type="similarity">
    <text evidence="2 8">Belongs to the Casparian strip membrane proteins (CASP) family.</text>
</comment>
<feature type="transmembrane region" description="Helical" evidence="8">
    <location>
        <begin position="113"/>
        <end position="140"/>
    </location>
</feature>
<protein>
    <recommendedName>
        <fullName evidence="8">CASP-like protein</fullName>
    </recommendedName>
</protein>
<dbReference type="GO" id="GO:0005886">
    <property type="term" value="C:plasma membrane"/>
    <property type="evidence" value="ECO:0007669"/>
    <property type="project" value="UniProtKB-SubCell"/>
</dbReference>
<evidence type="ECO:0000256" key="3">
    <source>
        <dbReference type="ARBA" id="ARBA00011489"/>
    </source>
</evidence>
<evidence type="ECO:0000256" key="6">
    <source>
        <dbReference type="ARBA" id="ARBA00022989"/>
    </source>
</evidence>
<evidence type="ECO:0000256" key="4">
    <source>
        <dbReference type="ARBA" id="ARBA00022475"/>
    </source>
</evidence>
<comment type="subunit">
    <text evidence="3 8">Homodimer and heterodimers.</text>
</comment>
<comment type="caution">
    <text evidence="11">The sequence shown here is derived from an EMBL/GenBank/DDBJ whole genome shotgun (WGS) entry which is preliminary data.</text>
</comment>
<gene>
    <name evidence="11" type="ORF">RHSIM_Rhsim04G0216700</name>
</gene>
<evidence type="ECO:0000256" key="1">
    <source>
        <dbReference type="ARBA" id="ARBA00004651"/>
    </source>
</evidence>
<feature type="transmembrane region" description="Helical" evidence="8">
    <location>
        <begin position="152"/>
        <end position="178"/>
    </location>
</feature>
<feature type="region of interest" description="Disordered" evidence="9">
    <location>
        <begin position="1"/>
        <end position="54"/>
    </location>
</feature>
<accession>A0A834LSN0</accession>